<feature type="compositionally biased region" description="Polar residues" evidence="1">
    <location>
        <begin position="1"/>
        <end position="17"/>
    </location>
</feature>
<evidence type="ECO:0000313" key="3">
    <source>
        <dbReference type="Proteomes" id="UP001140949"/>
    </source>
</evidence>
<reference evidence="2" key="1">
    <citation type="journal article" date="2023" name="GigaByte">
        <title>Genome assembly of the bearded iris, Iris pallida Lam.</title>
        <authorList>
            <person name="Bruccoleri R.E."/>
            <person name="Oakeley E.J."/>
            <person name="Faust A.M.E."/>
            <person name="Altorfer M."/>
            <person name="Dessus-Babus S."/>
            <person name="Burckhardt D."/>
            <person name="Oertli M."/>
            <person name="Naumann U."/>
            <person name="Petersen F."/>
            <person name="Wong J."/>
        </authorList>
    </citation>
    <scope>NUCLEOTIDE SEQUENCE</scope>
    <source>
        <strain evidence="2">GSM-AAB239-AS_SAM_17_03QT</strain>
    </source>
</reference>
<evidence type="ECO:0000313" key="2">
    <source>
        <dbReference type="EMBL" id="KAJ6853886.1"/>
    </source>
</evidence>
<name>A0AAX6IKT4_IRIPA</name>
<comment type="caution">
    <text evidence="2">The sequence shown here is derived from an EMBL/GenBank/DDBJ whole genome shotgun (WGS) entry which is preliminary data.</text>
</comment>
<dbReference type="EMBL" id="JANAVB010000199">
    <property type="protein sequence ID" value="KAJ6853886.1"/>
    <property type="molecule type" value="Genomic_DNA"/>
</dbReference>
<reference evidence="2" key="2">
    <citation type="submission" date="2023-04" db="EMBL/GenBank/DDBJ databases">
        <authorList>
            <person name="Bruccoleri R.E."/>
            <person name="Oakeley E.J."/>
            <person name="Faust A.-M."/>
            <person name="Dessus-Babus S."/>
            <person name="Altorfer M."/>
            <person name="Burckhardt D."/>
            <person name="Oertli M."/>
            <person name="Naumann U."/>
            <person name="Petersen F."/>
            <person name="Wong J."/>
        </authorList>
    </citation>
    <scope>NUCLEOTIDE SEQUENCE</scope>
    <source>
        <strain evidence="2">GSM-AAB239-AS_SAM_17_03QT</strain>
        <tissue evidence="2">Leaf</tissue>
    </source>
</reference>
<organism evidence="2 3">
    <name type="scientific">Iris pallida</name>
    <name type="common">Sweet iris</name>
    <dbReference type="NCBI Taxonomy" id="29817"/>
    <lineage>
        <taxon>Eukaryota</taxon>
        <taxon>Viridiplantae</taxon>
        <taxon>Streptophyta</taxon>
        <taxon>Embryophyta</taxon>
        <taxon>Tracheophyta</taxon>
        <taxon>Spermatophyta</taxon>
        <taxon>Magnoliopsida</taxon>
        <taxon>Liliopsida</taxon>
        <taxon>Asparagales</taxon>
        <taxon>Iridaceae</taxon>
        <taxon>Iridoideae</taxon>
        <taxon>Irideae</taxon>
        <taxon>Iris</taxon>
    </lineage>
</organism>
<feature type="region of interest" description="Disordered" evidence="1">
    <location>
        <begin position="1"/>
        <end position="20"/>
    </location>
</feature>
<proteinExistence type="predicted"/>
<keyword evidence="3" id="KW-1185">Reference proteome</keyword>
<dbReference type="AlphaFoldDB" id="A0AAX6IKT4"/>
<evidence type="ECO:0000256" key="1">
    <source>
        <dbReference type="SAM" id="MobiDB-lite"/>
    </source>
</evidence>
<accession>A0AAX6IKT4</accession>
<dbReference type="Proteomes" id="UP001140949">
    <property type="component" value="Unassembled WGS sequence"/>
</dbReference>
<sequence>MTSGSFFSTTAHRSYSGGNEVPWRPHFRWTGGQISAGGLISTGGQIFDGAVLLRAIELVPPLRLRRFINGPPILPSSLIPSL</sequence>
<gene>
    <name evidence="2" type="ORF">M6B38_101100</name>
</gene>
<protein>
    <submittedName>
        <fullName evidence="2">Uncharacterized protein</fullName>
    </submittedName>
</protein>